<dbReference type="InterPro" id="IPR051703">
    <property type="entry name" value="NF-kappa-B_Signaling_Reg"/>
</dbReference>
<evidence type="ECO:0000256" key="3">
    <source>
        <dbReference type="ARBA" id="ARBA00022801"/>
    </source>
</evidence>
<dbReference type="InterPro" id="IPR034720">
    <property type="entry name" value="Viral_alk_exo"/>
</dbReference>
<proteinExistence type="predicted"/>
<dbReference type="RefSeq" id="YP_010799693.1">
    <property type="nucleotide sequence ID" value="NC_076682.1"/>
</dbReference>
<sequence>MIEKLTPEQRAKYEPYFYSNYVKKLISYDQRIGQDVILDIEKATRGQTTNHLWNLLRLERQTASNSGASARFVPMTVAMSHGHVQEHEVKKCALLMDELKRLIETELNTQVVETVLESGMFISSMGLHSASPDAYFKTRENILIPLEIKCPYTYRDTNYMEIQQSLRQKKKRYRIKGTAFSLNHEGDPVFAVEPADPHYRQMQRQMYVMNSPICLYLVKFGDSTVTRIVYRDDPFCNQEHLSENAQFRMIVGKNKSKIKYRIETKRFETFKNLDNFTEEEKAALAANGIYHEYGTLTCAFCHESSDCDSPAGLLCYVHEQCSMSKENERNINVMFPSFFPNHIRAYSLPQEFEQFSKQGLFYDRSTKTYKTFCCGLTLDTIEEGKIKHRDNCEFNKYYLMLK</sequence>
<keyword evidence="2" id="KW-0255">Endonuclease</keyword>
<protein>
    <submittedName>
        <fullName evidence="5">ALK-EXO</fullName>
    </submittedName>
</protein>
<dbReference type="GeneID" id="80538125"/>
<gene>
    <name evidence="5" type="primary">alk-exo</name>
</gene>
<dbReference type="GO" id="GO:0004519">
    <property type="term" value="F:endonuclease activity"/>
    <property type="evidence" value="ECO:0007669"/>
    <property type="project" value="UniProtKB-KW"/>
</dbReference>
<dbReference type="SUPFAM" id="SSF52980">
    <property type="entry name" value="Restriction endonuclease-like"/>
    <property type="match status" value="1"/>
</dbReference>
<name>A0AAE6IQP2_9ABAC</name>
<keyword evidence="4" id="KW-0269">Exonuclease</keyword>
<keyword evidence="6" id="KW-1185">Reference proteome</keyword>
<organism evidence="5 6">
    <name type="scientific">Rachiplusia nu nucleopolyhedrovirus</name>
    <dbReference type="NCBI Taxonomy" id="2605775"/>
    <lineage>
        <taxon>Viruses</taxon>
        <taxon>Viruses incertae sedis</taxon>
        <taxon>Naldaviricetes</taxon>
        <taxon>Lefavirales</taxon>
        <taxon>Baculoviridae</taxon>
        <taxon>Alphabaculovirus</taxon>
        <taxon>Alphabaculovirus ranus</taxon>
    </lineage>
</organism>
<dbReference type="Proteomes" id="UP000830719">
    <property type="component" value="Segment"/>
</dbReference>
<evidence type="ECO:0000256" key="2">
    <source>
        <dbReference type="ARBA" id="ARBA00022759"/>
    </source>
</evidence>
<reference evidence="5" key="1">
    <citation type="submission" date="2019-01" db="EMBL/GenBank/DDBJ databases">
        <authorList>
            <person name="Trentin L.B."/>
            <person name="Santos E.R."/>
            <person name="Silva L.A."/>
            <person name="Sosa-Gomez D.R."/>
            <person name="Ribeiro B.M."/>
            <person name="Ardisson-Araujo D.M.P."/>
        </authorList>
    </citation>
    <scope>NUCLEOTIDE SEQUENCE</scope>
    <source>
        <strain evidence="5">VPN54</strain>
    </source>
</reference>
<evidence type="ECO:0000313" key="5">
    <source>
        <dbReference type="EMBL" id="QEI03628.1"/>
    </source>
</evidence>
<evidence type="ECO:0000313" key="6">
    <source>
        <dbReference type="Proteomes" id="UP000830719"/>
    </source>
</evidence>
<dbReference type="Gene3D" id="3.90.320.10">
    <property type="match status" value="1"/>
</dbReference>
<keyword evidence="3" id="KW-0378">Hydrolase</keyword>
<dbReference type="EMBL" id="MK419956">
    <property type="protein sequence ID" value="QEI03628.1"/>
    <property type="molecule type" value="Genomic_DNA"/>
</dbReference>
<keyword evidence="1" id="KW-0540">Nuclease</keyword>
<dbReference type="InterPro" id="IPR011335">
    <property type="entry name" value="Restrct_endonuc-II-like"/>
</dbReference>
<dbReference type="InterPro" id="IPR011604">
    <property type="entry name" value="PDDEXK-like_dom_sf"/>
</dbReference>
<accession>A0AAE6IQP2</accession>
<evidence type="ECO:0000256" key="4">
    <source>
        <dbReference type="ARBA" id="ARBA00022839"/>
    </source>
</evidence>
<dbReference type="PANTHER" id="PTHR46609:SF8">
    <property type="entry name" value="YQAJ VIRAL RECOMBINASE DOMAIN-CONTAINING PROTEIN"/>
    <property type="match status" value="1"/>
</dbReference>
<dbReference type="SUPFAM" id="SSF57924">
    <property type="entry name" value="Inhibitor of apoptosis (IAP) repeat"/>
    <property type="match status" value="1"/>
</dbReference>
<dbReference type="PANTHER" id="PTHR46609">
    <property type="entry name" value="EXONUCLEASE, PHAGE-TYPE/RECB, C-TERMINAL DOMAIN-CONTAINING PROTEIN"/>
    <property type="match status" value="1"/>
</dbReference>
<dbReference type="KEGG" id="vg:80538125"/>
<dbReference type="GO" id="GO:0004527">
    <property type="term" value="F:exonuclease activity"/>
    <property type="evidence" value="ECO:0007669"/>
    <property type="project" value="UniProtKB-KW"/>
</dbReference>
<evidence type="ECO:0000256" key="1">
    <source>
        <dbReference type="ARBA" id="ARBA00022722"/>
    </source>
</evidence>
<dbReference type="Pfam" id="PF01771">
    <property type="entry name" value="Viral_alk_exo"/>
    <property type="match status" value="1"/>
</dbReference>